<dbReference type="Proteomes" id="UP001169764">
    <property type="component" value="Unassembled WGS sequence"/>
</dbReference>
<evidence type="ECO:0000313" key="2">
    <source>
        <dbReference type="Proteomes" id="UP001169764"/>
    </source>
</evidence>
<reference evidence="1" key="1">
    <citation type="submission" date="2023-07" db="EMBL/GenBank/DDBJ databases">
        <authorList>
            <person name="Kim M."/>
        </authorList>
    </citation>
    <scope>NUCLEOTIDE SEQUENCE</scope>
    <source>
        <strain evidence="1">BIUV-7</strain>
    </source>
</reference>
<dbReference type="EMBL" id="JAUOTP010000002">
    <property type="protein sequence ID" value="MDO6414034.1"/>
    <property type="molecule type" value="Genomic_DNA"/>
</dbReference>
<proteinExistence type="predicted"/>
<evidence type="ECO:0000313" key="1">
    <source>
        <dbReference type="EMBL" id="MDO6414034.1"/>
    </source>
</evidence>
<sequence>MTTTDHTPEQAAIAQAIACRIRLALQTELDAQPRHIVLGAAAATFVAMFAHYGQSSTVAGLLRAEADRLDRQHALDTAAAHLTR</sequence>
<organism evidence="1 2">
    <name type="scientific">Sphingomonas natans</name>
    <dbReference type="NCBI Taxonomy" id="3063330"/>
    <lineage>
        <taxon>Bacteria</taxon>
        <taxon>Pseudomonadati</taxon>
        <taxon>Pseudomonadota</taxon>
        <taxon>Alphaproteobacteria</taxon>
        <taxon>Sphingomonadales</taxon>
        <taxon>Sphingomonadaceae</taxon>
        <taxon>Sphingomonas</taxon>
    </lineage>
</organism>
<name>A0ABT8Y6V1_9SPHN</name>
<protein>
    <submittedName>
        <fullName evidence="1">Uncharacterized protein</fullName>
    </submittedName>
</protein>
<comment type="caution">
    <text evidence="1">The sequence shown here is derived from an EMBL/GenBank/DDBJ whole genome shotgun (WGS) entry which is preliminary data.</text>
</comment>
<dbReference type="RefSeq" id="WP_303540872.1">
    <property type="nucleotide sequence ID" value="NZ_JAUOTP010000002.1"/>
</dbReference>
<gene>
    <name evidence="1" type="ORF">Q4F19_06545</name>
</gene>
<accession>A0ABT8Y6V1</accession>
<keyword evidence="2" id="KW-1185">Reference proteome</keyword>